<evidence type="ECO:0000313" key="2">
    <source>
        <dbReference type="EMBL" id="EEV16586.1"/>
    </source>
</evidence>
<gene>
    <name evidence="2" type="ORF">CAMGR0001_0199</name>
</gene>
<name>C8PKH7_9BACT</name>
<keyword evidence="1" id="KW-0812">Transmembrane</keyword>
<dbReference type="AlphaFoldDB" id="C8PKH7"/>
<feature type="transmembrane region" description="Helical" evidence="1">
    <location>
        <begin position="46"/>
        <end position="64"/>
    </location>
</feature>
<keyword evidence="3" id="KW-1185">Reference proteome</keyword>
<comment type="caution">
    <text evidence="2">The sequence shown here is derived from an EMBL/GenBank/DDBJ whole genome shotgun (WGS) entry which is preliminary data.</text>
</comment>
<keyword evidence="1" id="KW-1133">Transmembrane helix</keyword>
<accession>C8PKH7</accession>
<organism evidence="2 3">
    <name type="scientific">Campylobacter gracilis RM3268</name>
    <dbReference type="NCBI Taxonomy" id="553220"/>
    <lineage>
        <taxon>Bacteria</taxon>
        <taxon>Pseudomonadati</taxon>
        <taxon>Campylobacterota</taxon>
        <taxon>Epsilonproteobacteria</taxon>
        <taxon>Campylobacterales</taxon>
        <taxon>Campylobacteraceae</taxon>
        <taxon>Campylobacter</taxon>
    </lineage>
</organism>
<evidence type="ECO:0000256" key="1">
    <source>
        <dbReference type="SAM" id="Phobius"/>
    </source>
</evidence>
<evidence type="ECO:0000313" key="3">
    <source>
        <dbReference type="Proteomes" id="UP000005709"/>
    </source>
</evidence>
<dbReference type="STRING" id="824.CGRAC_2133"/>
<protein>
    <submittedName>
        <fullName evidence="2">Uncharacterized protein</fullName>
    </submittedName>
</protein>
<reference evidence="2 3" key="1">
    <citation type="submission" date="2009-07" db="EMBL/GenBank/DDBJ databases">
        <authorList>
            <person name="Madupu R."/>
            <person name="Sebastian Y."/>
            <person name="Durkin A.S."/>
            <person name="Torralba M."/>
            <person name="Methe B."/>
            <person name="Sutton G.G."/>
            <person name="Strausberg R.L."/>
            <person name="Nelson K.E."/>
        </authorList>
    </citation>
    <scope>NUCLEOTIDE SEQUENCE [LARGE SCALE GENOMIC DNA]</scope>
    <source>
        <strain evidence="2 3">RM3268</strain>
    </source>
</reference>
<keyword evidence="1" id="KW-0472">Membrane</keyword>
<dbReference type="Proteomes" id="UP000005709">
    <property type="component" value="Unassembled WGS sequence"/>
</dbReference>
<sequence>MLNRIFALIGFFAFFAWGLTAALLEKVDIKPGFMASVKLESTYLRIIIGILCFATCAFFLYLAFRPEKSVKYYPKFIRCKGCLKFYNFSDVKDRSVCPKCGGELQDYAEIEKWNQIEKNKKLERYYKFEKEWLKKVSHDKNN</sequence>
<proteinExistence type="predicted"/>
<dbReference type="EMBL" id="ACYG01000030">
    <property type="protein sequence ID" value="EEV16586.1"/>
    <property type="molecule type" value="Genomic_DNA"/>
</dbReference>